<dbReference type="NCBIfam" id="TIGR01254">
    <property type="entry name" value="sfuA"/>
    <property type="match status" value="1"/>
</dbReference>
<organism evidence="3">
    <name type="scientific">freshwater metagenome</name>
    <dbReference type="NCBI Taxonomy" id="449393"/>
    <lineage>
        <taxon>unclassified sequences</taxon>
        <taxon>metagenomes</taxon>
        <taxon>ecological metagenomes</taxon>
    </lineage>
</organism>
<reference evidence="3" key="1">
    <citation type="submission" date="2020-05" db="EMBL/GenBank/DDBJ databases">
        <authorList>
            <person name="Chiriac C."/>
            <person name="Salcher M."/>
            <person name="Ghai R."/>
            <person name="Kavagutti S V."/>
        </authorList>
    </citation>
    <scope>NUCLEOTIDE SEQUENCE</scope>
</reference>
<protein>
    <submittedName>
        <fullName evidence="3">Unannotated protein</fullName>
    </submittedName>
</protein>
<proteinExistence type="predicted"/>
<dbReference type="Pfam" id="PF13343">
    <property type="entry name" value="SBP_bac_6"/>
    <property type="match status" value="1"/>
</dbReference>
<dbReference type="PANTHER" id="PTHR30006">
    <property type="entry name" value="THIAMINE-BINDING PERIPLASMIC PROTEIN-RELATED"/>
    <property type="match status" value="1"/>
</dbReference>
<dbReference type="EMBL" id="CAEZTF010000043">
    <property type="protein sequence ID" value="CAB4557939.1"/>
    <property type="molecule type" value="Genomic_DNA"/>
</dbReference>
<keyword evidence="2" id="KW-0472">Membrane</keyword>
<name>A0A6J6D5C0_9ZZZZ</name>
<feature type="transmembrane region" description="Helical" evidence="2">
    <location>
        <begin position="9"/>
        <end position="31"/>
    </location>
</feature>
<keyword evidence="2" id="KW-1133">Transmembrane helix</keyword>
<evidence type="ECO:0000256" key="1">
    <source>
        <dbReference type="ARBA" id="ARBA00022729"/>
    </source>
</evidence>
<dbReference type="GO" id="GO:0015888">
    <property type="term" value="P:thiamine transport"/>
    <property type="evidence" value="ECO:0007669"/>
    <property type="project" value="InterPro"/>
</dbReference>
<dbReference type="AlphaFoldDB" id="A0A6J6D5C0"/>
<dbReference type="SUPFAM" id="SSF53850">
    <property type="entry name" value="Periplasmic binding protein-like II"/>
    <property type="match status" value="1"/>
</dbReference>
<dbReference type="PANTHER" id="PTHR30006:SF2">
    <property type="entry name" value="ABC TRANSPORTER SUBSTRATE-BINDING PROTEIN"/>
    <property type="match status" value="1"/>
</dbReference>
<dbReference type="GO" id="GO:0030288">
    <property type="term" value="C:outer membrane-bounded periplasmic space"/>
    <property type="evidence" value="ECO:0007669"/>
    <property type="project" value="TreeGrafter"/>
</dbReference>
<accession>A0A6J6D5C0</accession>
<keyword evidence="2" id="KW-0812">Transmembrane</keyword>
<dbReference type="Gene3D" id="3.40.190.10">
    <property type="entry name" value="Periplasmic binding protein-like II"/>
    <property type="match status" value="2"/>
</dbReference>
<evidence type="ECO:0000256" key="2">
    <source>
        <dbReference type="SAM" id="Phobius"/>
    </source>
</evidence>
<gene>
    <name evidence="3" type="ORF">UFOPK1618_00333</name>
</gene>
<sequence>MQKSTRKKLVVGIFTGLGIAIVATVAMTFLYTPGFIRNLFLTDSKELTVVTHDSAVFPEELLAEFKAQTGITVKQVKAGDTGSMVNKLILTKDAPIGDMFYGIDSTFLQLAIDNGIYDPAGNYTDENGPVEIDYADVCINYDKLWFSSNETAPPTNIGDLTKPAYKGLTVVTNPRTSSPGLSFLAASVAVFGESGWKQYWTALKANDVKIAAGWEDAYFTEFSGSSGKGQYPIVLSYSSSPAFEIRENGESQTVSLLDACYRQTEYAGALANGKNAEGATKFIDFMLSEKFQTALPESNYVYPVREGIALPATWAEFAPAAGKTVGTTLDVAANRELWFAKWSEIFDVN</sequence>
<dbReference type="GO" id="GO:0030975">
    <property type="term" value="F:thiamine binding"/>
    <property type="evidence" value="ECO:0007669"/>
    <property type="project" value="InterPro"/>
</dbReference>
<keyword evidence="1" id="KW-0732">Signal</keyword>
<dbReference type="InterPro" id="IPR005948">
    <property type="entry name" value="ThiB-like"/>
</dbReference>
<evidence type="ECO:0000313" key="3">
    <source>
        <dbReference type="EMBL" id="CAB4557939.1"/>
    </source>
</evidence>
<dbReference type="GO" id="GO:0030976">
    <property type="term" value="F:thiamine pyrophosphate binding"/>
    <property type="evidence" value="ECO:0007669"/>
    <property type="project" value="TreeGrafter"/>
</dbReference>